<dbReference type="InterPro" id="IPR029044">
    <property type="entry name" value="Nucleotide-diphossugar_trans"/>
</dbReference>
<keyword evidence="1" id="KW-0472">Membrane</keyword>
<reference evidence="2" key="1">
    <citation type="journal article" date="2019" name="bioRxiv">
        <title>The Genome of the Zebra Mussel, Dreissena polymorpha: A Resource for Invasive Species Research.</title>
        <authorList>
            <person name="McCartney M.A."/>
            <person name="Auch B."/>
            <person name="Kono T."/>
            <person name="Mallez S."/>
            <person name="Zhang Y."/>
            <person name="Obille A."/>
            <person name="Becker A."/>
            <person name="Abrahante J.E."/>
            <person name="Garbe J."/>
            <person name="Badalamenti J.P."/>
            <person name="Herman A."/>
            <person name="Mangelson H."/>
            <person name="Liachko I."/>
            <person name="Sullivan S."/>
            <person name="Sone E.D."/>
            <person name="Koren S."/>
            <person name="Silverstein K.A.T."/>
            <person name="Beckman K.B."/>
            <person name="Gohl D.M."/>
        </authorList>
    </citation>
    <scope>NUCLEOTIDE SEQUENCE</scope>
    <source>
        <strain evidence="2">Duluth1</strain>
        <tissue evidence="2">Whole animal</tissue>
    </source>
</reference>
<comment type="caution">
    <text evidence="2">The sequence shown here is derived from an EMBL/GenBank/DDBJ whole genome shotgun (WGS) entry which is preliminary data.</text>
</comment>
<gene>
    <name evidence="2" type="ORF">DPMN_191308</name>
</gene>
<protein>
    <submittedName>
        <fullName evidence="2">Uncharacterized protein</fullName>
    </submittedName>
</protein>
<accession>A0A9D3Y0B9</accession>
<keyword evidence="1" id="KW-0812">Transmembrane</keyword>
<keyword evidence="1" id="KW-1133">Transmembrane helix</keyword>
<name>A0A9D3Y0B9_DREPO</name>
<dbReference type="AlphaFoldDB" id="A0A9D3Y0B9"/>
<evidence type="ECO:0000256" key="1">
    <source>
        <dbReference type="SAM" id="Phobius"/>
    </source>
</evidence>
<organism evidence="2 3">
    <name type="scientific">Dreissena polymorpha</name>
    <name type="common">Zebra mussel</name>
    <name type="synonym">Mytilus polymorpha</name>
    <dbReference type="NCBI Taxonomy" id="45954"/>
    <lineage>
        <taxon>Eukaryota</taxon>
        <taxon>Metazoa</taxon>
        <taxon>Spiralia</taxon>
        <taxon>Lophotrochozoa</taxon>
        <taxon>Mollusca</taxon>
        <taxon>Bivalvia</taxon>
        <taxon>Autobranchia</taxon>
        <taxon>Heteroconchia</taxon>
        <taxon>Euheterodonta</taxon>
        <taxon>Imparidentia</taxon>
        <taxon>Neoheterodontei</taxon>
        <taxon>Myida</taxon>
        <taxon>Dreissenoidea</taxon>
        <taxon>Dreissenidae</taxon>
        <taxon>Dreissena</taxon>
    </lineage>
</organism>
<feature type="transmembrane region" description="Helical" evidence="1">
    <location>
        <begin position="12"/>
        <end position="34"/>
    </location>
</feature>
<reference evidence="2" key="2">
    <citation type="submission" date="2020-11" db="EMBL/GenBank/DDBJ databases">
        <authorList>
            <person name="McCartney M.A."/>
            <person name="Auch B."/>
            <person name="Kono T."/>
            <person name="Mallez S."/>
            <person name="Becker A."/>
            <person name="Gohl D.M."/>
            <person name="Silverstein K.A.T."/>
            <person name="Koren S."/>
            <person name="Bechman K.B."/>
            <person name="Herman A."/>
            <person name="Abrahante J.E."/>
            <person name="Garbe J."/>
        </authorList>
    </citation>
    <scope>NUCLEOTIDE SEQUENCE</scope>
    <source>
        <strain evidence="2">Duluth1</strain>
        <tissue evidence="2">Whole animal</tissue>
    </source>
</reference>
<evidence type="ECO:0000313" key="3">
    <source>
        <dbReference type="Proteomes" id="UP000828390"/>
    </source>
</evidence>
<keyword evidence="3" id="KW-1185">Reference proteome</keyword>
<evidence type="ECO:0000313" key="2">
    <source>
        <dbReference type="EMBL" id="KAH3690621.1"/>
    </source>
</evidence>
<dbReference type="Gene3D" id="3.90.550.10">
    <property type="entry name" value="Spore Coat Polysaccharide Biosynthesis Protein SpsA, Chain A"/>
    <property type="match status" value="1"/>
</dbReference>
<proteinExistence type="predicted"/>
<dbReference type="EMBL" id="JAIWYP010000058">
    <property type="protein sequence ID" value="KAH3690621.1"/>
    <property type="molecule type" value="Genomic_DNA"/>
</dbReference>
<dbReference type="Proteomes" id="UP000828390">
    <property type="component" value="Unassembled WGS sequence"/>
</dbReference>
<sequence>MISLHTLRMRWAFRYLFAMFVLIFVFVSIQLHLFKDRQLLDLCDCKPHSENAHKLVKATYEYVHQLTWSEYQKNSSAKTGNVLIDKYGKNDLNRPGENGTGVHLVGKENERANQLVEKLNINVLASDKIPLNRMVPDSRFNG</sequence>